<dbReference type="PROSITE" id="PS51257">
    <property type="entry name" value="PROKAR_LIPOPROTEIN"/>
    <property type="match status" value="1"/>
</dbReference>
<reference evidence="2 3" key="1">
    <citation type="submission" date="2024-08" db="EMBL/GenBank/DDBJ databases">
        <authorList>
            <person name="Lu H."/>
        </authorList>
    </citation>
    <scope>NUCLEOTIDE SEQUENCE [LARGE SCALE GENOMIC DNA]</scope>
    <source>
        <strain evidence="2 3">LKC17W</strain>
    </source>
</reference>
<dbReference type="EMBL" id="JBIGHW010000018">
    <property type="protein sequence ID" value="MFG6443275.1"/>
    <property type="molecule type" value="Genomic_DNA"/>
</dbReference>
<evidence type="ECO:0000313" key="2">
    <source>
        <dbReference type="EMBL" id="MFG6443275.1"/>
    </source>
</evidence>
<feature type="transmembrane region" description="Helical" evidence="1">
    <location>
        <begin position="294"/>
        <end position="313"/>
    </location>
</feature>
<dbReference type="Proteomes" id="UP001606301">
    <property type="component" value="Unassembled WGS sequence"/>
</dbReference>
<keyword evidence="1" id="KW-1133">Transmembrane helix</keyword>
<evidence type="ECO:0008006" key="4">
    <source>
        <dbReference type="Google" id="ProtNLM"/>
    </source>
</evidence>
<proteinExistence type="predicted"/>
<sequence length="319" mass="34895">MTPLLPRPAWRFALALVMLPLLGALLTALGCLLLIAPVYTARVSVAVQAPPARLPMYGALLQSRSMAERVIDHFALQALWGERSRTDTRERLAESVRVGSNRGGLLIVEVDAPLPWLAADMAGFHLLALQDMLDQLRRAGATERRQRLAAALHEAQAAAARARETLARSGIDEASLRSDRPYAMAQWLQLSHALQQAQARLARVATRYAPGSAPYGTEAALVAALEQQLQGLQAARPPAAAGYAAAWREHQRLERLLLRLRLADQQLQQDAERREETLAVVDRPALPERAGRPGALALIGASWALCTAGLLAWRRRGRR</sequence>
<organism evidence="2 3">
    <name type="scientific">Pelomonas margarita</name>
    <dbReference type="NCBI Taxonomy" id="3299031"/>
    <lineage>
        <taxon>Bacteria</taxon>
        <taxon>Pseudomonadati</taxon>
        <taxon>Pseudomonadota</taxon>
        <taxon>Betaproteobacteria</taxon>
        <taxon>Burkholderiales</taxon>
        <taxon>Sphaerotilaceae</taxon>
        <taxon>Roseateles</taxon>
    </lineage>
</organism>
<protein>
    <recommendedName>
        <fullName evidence="4">Polysaccharide chain length determinant N-terminal domain-containing protein</fullName>
    </recommendedName>
</protein>
<keyword evidence="3" id="KW-1185">Reference proteome</keyword>
<name>A0ABW7FPK1_9BURK</name>
<dbReference type="RefSeq" id="WP_394401647.1">
    <property type="nucleotide sequence ID" value="NZ_JBIGHW010000018.1"/>
</dbReference>
<evidence type="ECO:0000256" key="1">
    <source>
        <dbReference type="SAM" id="Phobius"/>
    </source>
</evidence>
<keyword evidence="1" id="KW-0812">Transmembrane</keyword>
<gene>
    <name evidence="2" type="ORF">ACG0Z3_21500</name>
</gene>
<comment type="caution">
    <text evidence="2">The sequence shown here is derived from an EMBL/GenBank/DDBJ whole genome shotgun (WGS) entry which is preliminary data.</text>
</comment>
<keyword evidence="1" id="KW-0472">Membrane</keyword>
<evidence type="ECO:0000313" key="3">
    <source>
        <dbReference type="Proteomes" id="UP001606301"/>
    </source>
</evidence>
<accession>A0ABW7FPK1</accession>